<evidence type="ECO:0000256" key="1">
    <source>
        <dbReference type="SAM" id="SignalP"/>
    </source>
</evidence>
<evidence type="ECO:0000313" key="3">
    <source>
        <dbReference type="Proteomes" id="UP000028547"/>
    </source>
</evidence>
<dbReference type="PROSITE" id="PS51257">
    <property type="entry name" value="PROKAR_LIPOPROTEIN"/>
    <property type="match status" value="1"/>
</dbReference>
<accession>A0A084SJS5</accession>
<keyword evidence="1" id="KW-0732">Signal</keyword>
<dbReference type="EMBL" id="JPMI01000277">
    <property type="protein sequence ID" value="KFA88710.1"/>
    <property type="molecule type" value="Genomic_DNA"/>
</dbReference>
<feature type="signal peptide" evidence="1">
    <location>
        <begin position="1"/>
        <end position="21"/>
    </location>
</feature>
<comment type="caution">
    <text evidence="2">The sequence shown here is derived from an EMBL/GenBank/DDBJ whole genome shotgun (WGS) entry which is preliminary data.</text>
</comment>
<evidence type="ECO:0000313" key="2">
    <source>
        <dbReference type="EMBL" id="KFA88710.1"/>
    </source>
</evidence>
<sequence>MRAWLTVVMMALAGCSVQVTGAPCQDDLQCPSAQRCTPEGQCVAGARSGEHLLESCRTAMETLARRADQCYGGKTPESYPRLADAESVCASVVASVEGGRQAFVPERFGACVRQLRDLPCGAMTLDDFSQGNLLARCEALESQVAEGNPCGSNLDCQGGWCDTSAGCASGVCKRYVPAGSGCDGGVPCQPGSTCSLNVCRAHANLGESCAWGIRCAPEANAACVDNRCVARKASGTCKSADECEPGMACVKLNVDAGPDAPRECRPARGLDESCTPGASECGGLLYCEAATARCRPWRELGQTCYDPDGTKELAMCMGSRCAFGAFLQLVCQQYVTPGGSCLADGDCGPTGACRNKVCVTTWCR</sequence>
<dbReference type="RefSeq" id="WP_043407759.1">
    <property type="nucleotide sequence ID" value="NZ_JPMI01000277.1"/>
</dbReference>
<dbReference type="AlphaFoldDB" id="A0A084SJS5"/>
<name>A0A084SJS5_9BACT</name>
<proteinExistence type="predicted"/>
<protein>
    <recommendedName>
        <fullName evidence="4">Dickkopf N-terminal cysteine-rich domain-containing protein</fullName>
    </recommendedName>
</protein>
<gene>
    <name evidence="2" type="ORF">Q664_39620</name>
</gene>
<reference evidence="2 3" key="1">
    <citation type="submission" date="2014-07" db="EMBL/GenBank/DDBJ databases">
        <title>Draft Genome Sequence of Gephyronic Acid Producer, Cystobacter violaceus Strain Cb vi76.</title>
        <authorList>
            <person name="Stevens D.C."/>
            <person name="Young J."/>
            <person name="Carmichael R."/>
            <person name="Tan J."/>
            <person name="Taylor R.E."/>
        </authorList>
    </citation>
    <scope>NUCLEOTIDE SEQUENCE [LARGE SCALE GENOMIC DNA]</scope>
    <source>
        <strain evidence="2 3">Cb vi76</strain>
    </source>
</reference>
<dbReference type="Proteomes" id="UP000028547">
    <property type="component" value="Unassembled WGS sequence"/>
</dbReference>
<evidence type="ECO:0008006" key="4">
    <source>
        <dbReference type="Google" id="ProtNLM"/>
    </source>
</evidence>
<organism evidence="2 3">
    <name type="scientific">Archangium violaceum Cb vi76</name>
    <dbReference type="NCBI Taxonomy" id="1406225"/>
    <lineage>
        <taxon>Bacteria</taxon>
        <taxon>Pseudomonadati</taxon>
        <taxon>Myxococcota</taxon>
        <taxon>Myxococcia</taxon>
        <taxon>Myxococcales</taxon>
        <taxon>Cystobacterineae</taxon>
        <taxon>Archangiaceae</taxon>
        <taxon>Archangium</taxon>
    </lineage>
</organism>
<feature type="chain" id="PRO_5001781400" description="Dickkopf N-terminal cysteine-rich domain-containing protein" evidence="1">
    <location>
        <begin position="22"/>
        <end position="364"/>
    </location>
</feature>